<gene>
    <name evidence="3" type="ORF">AARE701A_LOCUS10858</name>
</gene>
<name>A0A8S2AA28_ARAAE</name>
<protein>
    <submittedName>
        <fullName evidence="3">Uncharacterized protein</fullName>
    </submittedName>
</protein>
<keyword evidence="4" id="KW-1185">Reference proteome</keyword>
<organism evidence="3 4">
    <name type="scientific">Arabidopsis arenosa</name>
    <name type="common">Sand rock-cress</name>
    <name type="synonym">Cardaminopsis arenosa</name>
    <dbReference type="NCBI Taxonomy" id="38785"/>
    <lineage>
        <taxon>Eukaryota</taxon>
        <taxon>Viridiplantae</taxon>
        <taxon>Streptophyta</taxon>
        <taxon>Embryophyta</taxon>
        <taxon>Tracheophyta</taxon>
        <taxon>Spermatophyta</taxon>
        <taxon>Magnoliopsida</taxon>
        <taxon>eudicotyledons</taxon>
        <taxon>Gunneridae</taxon>
        <taxon>Pentapetalae</taxon>
        <taxon>rosids</taxon>
        <taxon>malvids</taxon>
        <taxon>Brassicales</taxon>
        <taxon>Brassicaceae</taxon>
        <taxon>Camelineae</taxon>
        <taxon>Arabidopsis</taxon>
    </lineage>
</organism>
<evidence type="ECO:0000313" key="3">
    <source>
        <dbReference type="EMBL" id="CAE6037284.1"/>
    </source>
</evidence>
<feature type="coiled-coil region" evidence="1">
    <location>
        <begin position="237"/>
        <end position="369"/>
    </location>
</feature>
<reference evidence="3" key="1">
    <citation type="submission" date="2021-01" db="EMBL/GenBank/DDBJ databases">
        <authorList>
            <person name="Bezrukov I."/>
        </authorList>
    </citation>
    <scope>NUCLEOTIDE SEQUENCE</scope>
</reference>
<feature type="coiled-coil region" evidence="1">
    <location>
        <begin position="132"/>
        <end position="180"/>
    </location>
</feature>
<evidence type="ECO:0000256" key="2">
    <source>
        <dbReference type="SAM" id="MobiDB-lite"/>
    </source>
</evidence>
<accession>A0A8S2AA28</accession>
<feature type="compositionally biased region" description="Basic residues" evidence="2">
    <location>
        <begin position="1"/>
        <end position="19"/>
    </location>
</feature>
<dbReference type="EMBL" id="LR999454">
    <property type="protein sequence ID" value="CAE6037284.1"/>
    <property type="molecule type" value="Genomic_DNA"/>
</dbReference>
<dbReference type="AlphaFoldDB" id="A0A8S2AA28"/>
<proteinExistence type="predicted"/>
<keyword evidence="1" id="KW-0175">Coiled coil</keyword>
<evidence type="ECO:0000313" key="4">
    <source>
        <dbReference type="Proteomes" id="UP000682877"/>
    </source>
</evidence>
<evidence type="ECO:0000256" key="1">
    <source>
        <dbReference type="SAM" id="Coils"/>
    </source>
</evidence>
<feature type="region of interest" description="Disordered" evidence="2">
    <location>
        <begin position="1"/>
        <end position="59"/>
    </location>
</feature>
<dbReference type="Proteomes" id="UP000682877">
    <property type="component" value="Chromosome 4"/>
</dbReference>
<sequence>MEDDKKKKRNKKKKNKQNNKRVDDAIASGATTSADENHIGDGDVPQISGGPDVDESQSSHQINVVATRVHLVCVEMVDKNYGIVYEPSLSDTLNSSCFKQEDDSGVENKSQAMLHGDGDFQPSHVPVSFRGRALLEETIKQLREENGSYLQKEAGFEENVRRLETEKEAHIQKEALLEERLVHLKTENEAHIQNEALLEEKLLHLRTENEAHTQNEALLEEKLLHLRTENEAHIQNEARLEEMLLHLRTENEAHKQNEEKLEERLVQYKNKNDMLLREMSSTEAQMRQLLDERSTFTQKEASLEKKVQQLQHDEESLVAEEKSSREMISSLNNEIARLRAQVTELEESKSNLLEQNHSLKETVSSLQVQHENHDSNAKGASEEELNSQIEAACTLVEKLITENAELVEKVNELCIKLNQSQHASPEGLAIEVEKSESLEEIPIHDELIRIDNSRDMDTSSIKRNFSEGEIEETVPLSLNANGEVDVESQVVVAGEDEVSAGVPLADAPLIGAPFRLVSFVARYVSGADLAAKK</sequence>